<accession>A0ABT0JYA5</accession>
<feature type="transmembrane region" description="Helical" evidence="1">
    <location>
        <begin position="145"/>
        <end position="167"/>
    </location>
</feature>
<keyword evidence="1" id="KW-0472">Membrane</keyword>
<keyword evidence="1" id="KW-0812">Transmembrane</keyword>
<comment type="caution">
    <text evidence="2">The sequence shown here is derived from an EMBL/GenBank/DDBJ whole genome shotgun (WGS) entry which is preliminary data.</text>
</comment>
<reference evidence="2 3" key="1">
    <citation type="submission" date="2022-04" db="EMBL/GenBank/DDBJ databases">
        <title>Genome diversity in the genus Frankia.</title>
        <authorList>
            <person name="Carlos-Shanley C."/>
            <person name="Hahn D."/>
        </authorList>
    </citation>
    <scope>NUCLEOTIDE SEQUENCE [LARGE SCALE GENOMIC DNA]</scope>
    <source>
        <strain evidence="2 3">Ag45/Mut15</strain>
    </source>
</reference>
<keyword evidence="1" id="KW-1133">Transmembrane helix</keyword>
<name>A0ABT0JYA5_9ACTN</name>
<feature type="transmembrane region" description="Helical" evidence="1">
    <location>
        <begin position="174"/>
        <end position="194"/>
    </location>
</feature>
<evidence type="ECO:0000313" key="2">
    <source>
        <dbReference type="EMBL" id="MCK9876523.1"/>
    </source>
</evidence>
<feature type="transmembrane region" description="Helical" evidence="1">
    <location>
        <begin position="221"/>
        <end position="245"/>
    </location>
</feature>
<dbReference type="RefSeq" id="WP_248824770.1">
    <property type="nucleotide sequence ID" value="NZ_JALKFT010000010.1"/>
</dbReference>
<proteinExistence type="predicted"/>
<dbReference type="EMBL" id="JALKFT010000010">
    <property type="protein sequence ID" value="MCK9876523.1"/>
    <property type="molecule type" value="Genomic_DNA"/>
</dbReference>
<evidence type="ECO:0000256" key="1">
    <source>
        <dbReference type="SAM" id="Phobius"/>
    </source>
</evidence>
<feature type="transmembrane region" description="Helical" evidence="1">
    <location>
        <begin position="20"/>
        <end position="43"/>
    </location>
</feature>
<feature type="transmembrane region" description="Helical" evidence="1">
    <location>
        <begin position="55"/>
        <end position="79"/>
    </location>
</feature>
<keyword evidence="3" id="KW-1185">Reference proteome</keyword>
<protein>
    <submittedName>
        <fullName evidence="2">ABC transporter permease</fullName>
    </submittedName>
</protein>
<gene>
    <name evidence="2" type="ORF">MXD59_12180</name>
</gene>
<dbReference type="Proteomes" id="UP001201873">
    <property type="component" value="Unassembled WGS sequence"/>
</dbReference>
<feature type="transmembrane region" description="Helical" evidence="1">
    <location>
        <begin position="100"/>
        <end position="125"/>
    </location>
</feature>
<dbReference type="Pfam" id="PF12730">
    <property type="entry name" value="ABC2_membrane_4"/>
    <property type="match status" value="1"/>
</dbReference>
<evidence type="ECO:0000313" key="3">
    <source>
        <dbReference type="Proteomes" id="UP001201873"/>
    </source>
</evidence>
<organism evidence="2 3">
    <name type="scientific">Frankia umida</name>
    <dbReference type="NCBI Taxonomy" id="573489"/>
    <lineage>
        <taxon>Bacteria</taxon>
        <taxon>Bacillati</taxon>
        <taxon>Actinomycetota</taxon>
        <taxon>Actinomycetes</taxon>
        <taxon>Frankiales</taxon>
        <taxon>Frankiaceae</taxon>
        <taxon>Frankia</taxon>
    </lineage>
</organism>
<sequence>MALKPVLYSELTKLRSLRSVVWSLVLAPVLLLGAGCLACGVYGDGEAAQDGFDPLALGFWGVNFAQVAVAVFAMLAMGGEYEKATIVPSLTAVPQRGRFYVGKILATGILAVSAAIPAALLTFFLTQGLLAGNGASPGSPGAARGMISLICYFPLLAVLCVGITTIFRSPAATMGLFLPFLFLLSPLSMAVPSLRTFAQFLPDRAGLYAAMSLHADPDIVYSAWLGIPIMAVWTAAAVFGGWQVLRSRDA</sequence>